<dbReference type="CDD" id="cd00616">
    <property type="entry name" value="AHBA_syn"/>
    <property type="match status" value="1"/>
</dbReference>
<dbReference type="InterPro" id="IPR015424">
    <property type="entry name" value="PyrdxlP-dep_Trfase"/>
</dbReference>
<dbReference type="InterPro" id="IPR015422">
    <property type="entry name" value="PyrdxlP-dep_Trfase_small"/>
</dbReference>
<comment type="caution">
    <text evidence="3">The sequence shown here is derived from an EMBL/GenBank/DDBJ whole genome shotgun (WGS) entry which is preliminary data.</text>
</comment>
<organism evidence="3 4">
    <name type="scientific">Parachitinimonas caeni</name>
    <dbReference type="NCBI Taxonomy" id="3031301"/>
    <lineage>
        <taxon>Bacteria</taxon>
        <taxon>Pseudomonadati</taxon>
        <taxon>Pseudomonadota</taxon>
        <taxon>Betaproteobacteria</taxon>
        <taxon>Neisseriales</taxon>
        <taxon>Chitinibacteraceae</taxon>
        <taxon>Parachitinimonas</taxon>
    </lineage>
</organism>
<evidence type="ECO:0000313" key="4">
    <source>
        <dbReference type="Proteomes" id="UP001172778"/>
    </source>
</evidence>
<accession>A0ABT7E0N7</accession>
<keyword evidence="3" id="KW-0808">Transferase</keyword>
<dbReference type="Proteomes" id="UP001172778">
    <property type="component" value="Unassembled WGS sequence"/>
</dbReference>
<dbReference type="EC" id="2.6.1.92" evidence="3"/>
<dbReference type="InterPro" id="IPR015421">
    <property type="entry name" value="PyrdxlP-dep_Trfase_major"/>
</dbReference>
<dbReference type="SUPFAM" id="SSF53383">
    <property type="entry name" value="PLP-dependent transferases"/>
    <property type="match status" value="1"/>
</dbReference>
<dbReference type="InterPro" id="IPR000653">
    <property type="entry name" value="DegT/StrS_aminotransferase"/>
</dbReference>
<comment type="similarity">
    <text evidence="1 2">Belongs to the DegT/DnrJ/EryC1 family.</text>
</comment>
<dbReference type="Pfam" id="PF01041">
    <property type="entry name" value="DegT_DnrJ_EryC1"/>
    <property type="match status" value="1"/>
</dbReference>
<evidence type="ECO:0000256" key="1">
    <source>
        <dbReference type="ARBA" id="ARBA00037999"/>
    </source>
</evidence>
<dbReference type="GO" id="GO:0008483">
    <property type="term" value="F:transaminase activity"/>
    <property type="evidence" value="ECO:0007669"/>
    <property type="project" value="UniProtKB-KW"/>
</dbReference>
<evidence type="ECO:0000256" key="2">
    <source>
        <dbReference type="RuleBase" id="RU004508"/>
    </source>
</evidence>
<dbReference type="Gene3D" id="3.90.1150.10">
    <property type="entry name" value="Aspartate Aminotransferase, domain 1"/>
    <property type="match status" value="1"/>
</dbReference>
<sequence length="382" mass="42156">MIPYGRQHIDEHDIAAVVEVLRSDWLTQGPCIERFEAALTDVTGANHAVAVSNATAALHLACMALDVGPGDLVWTSPNTFVASANCARYCGATVDFVDIEADTGNMDAQLLAQKLADAARHGRLPKVVIPVHFAGQSCDMAAIGELASVYGFKVIEDASHAVGGRYRQDAVGCGRFSDITVFSFHPVKIVTTGEGGAALCKDPQLAARMRRLRSHGISRDPALMQGEYAGGWYYEQLELGFNYRMTDMQAALGVSQLGRLGHFILRRRELAARYRVQLSGRGLSLPEERVDRQSAWHLYPVRLQEAARRRQVYDLLRTANVGVNVHYIPVHLQPYYRQLGFRPGDFPVAEGYYQSAISLPLFPGLTDKDQDWVIEALTSILR</sequence>
<protein>
    <submittedName>
        <fullName evidence="3">UDP-4-amino-4, 6-dideoxy-N-acetyl-beta-L-altrosamine transaminase</fullName>
        <ecNumber evidence="3">2.6.1.92</ecNumber>
    </submittedName>
</protein>
<dbReference type="PANTHER" id="PTHR30244:SF34">
    <property type="entry name" value="DTDP-4-AMINO-4,6-DIDEOXYGALACTOSE TRANSAMINASE"/>
    <property type="match status" value="1"/>
</dbReference>
<evidence type="ECO:0000313" key="3">
    <source>
        <dbReference type="EMBL" id="MDK2125872.1"/>
    </source>
</evidence>
<proteinExistence type="inferred from homology"/>
<dbReference type="EMBL" id="JARRAF010000025">
    <property type="protein sequence ID" value="MDK2125872.1"/>
    <property type="molecule type" value="Genomic_DNA"/>
</dbReference>
<gene>
    <name evidence="3" type="primary">pseC</name>
    <name evidence="3" type="ORF">PZA18_17600</name>
</gene>
<dbReference type="InterPro" id="IPR020026">
    <property type="entry name" value="PseC"/>
</dbReference>
<dbReference type="RefSeq" id="WP_284102185.1">
    <property type="nucleotide sequence ID" value="NZ_JARRAF010000025.1"/>
</dbReference>
<dbReference type="NCBIfam" id="TIGR03588">
    <property type="entry name" value="PseC"/>
    <property type="match status" value="1"/>
</dbReference>
<name>A0ABT7E0N7_9NEIS</name>
<reference evidence="3" key="1">
    <citation type="submission" date="2023-03" db="EMBL/GenBank/DDBJ databases">
        <title>Chitinimonas shenzhenensis gen. nov., sp. nov., a novel member of family Burkholderiaceae isolated from activated sludge collected in Shen Zhen, China.</title>
        <authorList>
            <person name="Wang X."/>
        </authorList>
    </citation>
    <scope>NUCLEOTIDE SEQUENCE</scope>
    <source>
        <strain evidence="3">DQS-5</strain>
    </source>
</reference>
<keyword evidence="3" id="KW-0032">Aminotransferase</keyword>
<dbReference type="PANTHER" id="PTHR30244">
    <property type="entry name" value="TRANSAMINASE"/>
    <property type="match status" value="1"/>
</dbReference>
<dbReference type="PIRSF" id="PIRSF000390">
    <property type="entry name" value="PLP_StrS"/>
    <property type="match status" value="1"/>
</dbReference>
<dbReference type="Gene3D" id="3.40.640.10">
    <property type="entry name" value="Type I PLP-dependent aspartate aminotransferase-like (Major domain)"/>
    <property type="match status" value="1"/>
</dbReference>
<keyword evidence="4" id="KW-1185">Reference proteome</keyword>
<keyword evidence="2" id="KW-0663">Pyridoxal phosphate</keyword>